<organism evidence="12 13">
    <name type="scientific">Nakamurella antarctica</name>
    <dbReference type="NCBI Taxonomy" id="1902245"/>
    <lineage>
        <taxon>Bacteria</taxon>
        <taxon>Bacillati</taxon>
        <taxon>Actinomycetota</taxon>
        <taxon>Actinomycetes</taxon>
        <taxon>Nakamurellales</taxon>
        <taxon>Nakamurellaceae</taxon>
        <taxon>Nakamurella</taxon>
    </lineage>
</organism>
<keyword evidence="7 9" id="KW-0067">ATP-binding</keyword>
<dbReference type="Proteomes" id="UP000268084">
    <property type="component" value="Chromosome"/>
</dbReference>
<dbReference type="GO" id="GO:0019288">
    <property type="term" value="P:isopentenyl diphosphate biosynthetic process, methylerythritol 4-phosphate pathway"/>
    <property type="evidence" value="ECO:0007669"/>
    <property type="project" value="UniProtKB-UniRule"/>
</dbReference>
<evidence type="ECO:0000256" key="8">
    <source>
        <dbReference type="ARBA" id="ARBA00032554"/>
    </source>
</evidence>
<comment type="catalytic activity">
    <reaction evidence="9">
        <text>4-CDP-2-C-methyl-D-erythritol + ATP = 4-CDP-2-C-methyl-D-erythritol 2-phosphate + ADP + H(+)</text>
        <dbReference type="Rhea" id="RHEA:18437"/>
        <dbReference type="ChEBI" id="CHEBI:15378"/>
        <dbReference type="ChEBI" id="CHEBI:30616"/>
        <dbReference type="ChEBI" id="CHEBI:57823"/>
        <dbReference type="ChEBI" id="CHEBI:57919"/>
        <dbReference type="ChEBI" id="CHEBI:456216"/>
        <dbReference type="EC" id="2.7.1.148"/>
    </reaction>
</comment>
<dbReference type="GO" id="GO:0050515">
    <property type="term" value="F:4-(cytidine 5'-diphospho)-2-C-methyl-D-erythritol kinase activity"/>
    <property type="evidence" value="ECO:0007669"/>
    <property type="project" value="UniProtKB-UniRule"/>
</dbReference>
<dbReference type="PIRSF" id="PIRSF010376">
    <property type="entry name" value="IspE"/>
    <property type="match status" value="1"/>
</dbReference>
<dbReference type="SUPFAM" id="SSF54211">
    <property type="entry name" value="Ribosomal protein S5 domain 2-like"/>
    <property type="match status" value="1"/>
</dbReference>
<reference evidence="12 13" key="1">
    <citation type="submission" date="2018-11" db="EMBL/GenBank/DDBJ databases">
        <authorList>
            <person name="Da X."/>
        </authorList>
    </citation>
    <scope>NUCLEOTIDE SEQUENCE [LARGE SCALE GENOMIC DNA]</scope>
    <source>
        <strain evidence="12 13">S14-144</strain>
    </source>
</reference>
<dbReference type="EC" id="2.7.1.148" evidence="2 9"/>
<dbReference type="GO" id="GO:0016114">
    <property type="term" value="P:terpenoid biosynthetic process"/>
    <property type="evidence" value="ECO:0007669"/>
    <property type="project" value="UniProtKB-UniRule"/>
</dbReference>
<dbReference type="InterPro" id="IPR014721">
    <property type="entry name" value="Ribsml_uS5_D2-typ_fold_subgr"/>
</dbReference>
<comment type="similarity">
    <text evidence="1 9">Belongs to the GHMP kinase family. IspE subfamily.</text>
</comment>
<dbReference type="OrthoDB" id="3173073at2"/>
<dbReference type="InterPro" id="IPR004424">
    <property type="entry name" value="IspE"/>
</dbReference>
<evidence type="ECO:0000256" key="3">
    <source>
        <dbReference type="ARBA" id="ARBA00017473"/>
    </source>
</evidence>
<evidence type="ECO:0000256" key="6">
    <source>
        <dbReference type="ARBA" id="ARBA00022777"/>
    </source>
</evidence>
<dbReference type="UniPathway" id="UPA00056">
    <property type="reaction ID" value="UER00094"/>
</dbReference>
<dbReference type="HAMAP" id="MF_00061">
    <property type="entry name" value="IspE"/>
    <property type="match status" value="1"/>
</dbReference>
<comment type="function">
    <text evidence="9">Catalyzes the phosphorylation of the position 2 hydroxy group of 4-diphosphocytidyl-2C-methyl-D-erythritol.</text>
</comment>
<evidence type="ECO:0000313" key="13">
    <source>
        <dbReference type="Proteomes" id="UP000268084"/>
    </source>
</evidence>
<evidence type="ECO:0000256" key="7">
    <source>
        <dbReference type="ARBA" id="ARBA00022840"/>
    </source>
</evidence>
<dbReference type="InterPro" id="IPR006204">
    <property type="entry name" value="GHMP_kinase_N_dom"/>
</dbReference>
<evidence type="ECO:0000313" key="12">
    <source>
        <dbReference type="EMBL" id="AZI57335.1"/>
    </source>
</evidence>
<dbReference type="InterPro" id="IPR013750">
    <property type="entry name" value="GHMP_kinase_C_dom"/>
</dbReference>
<evidence type="ECO:0000256" key="2">
    <source>
        <dbReference type="ARBA" id="ARBA00012052"/>
    </source>
</evidence>
<dbReference type="RefSeq" id="WP_124798020.1">
    <property type="nucleotide sequence ID" value="NZ_CP034170.1"/>
</dbReference>
<dbReference type="InterPro" id="IPR020568">
    <property type="entry name" value="Ribosomal_Su5_D2-typ_SF"/>
</dbReference>
<gene>
    <name evidence="9" type="primary">ispE</name>
    <name evidence="12" type="ORF">EH165_03330</name>
</gene>
<keyword evidence="13" id="KW-1185">Reference proteome</keyword>
<reference evidence="12 13" key="2">
    <citation type="submission" date="2018-12" db="EMBL/GenBank/DDBJ databases">
        <title>Nakamurella antarcticus sp. nov., isolated from Antarctica South Shetland Islands soil.</title>
        <authorList>
            <person name="Peng F."/>
        </authorList>
    </citation>
    <scope>NUCLEOTIDE SEQUENCE [LARGE SCALE GENOMIC DNA]</scope>
    <source>
        <strain evidence="12 13">S14-144</strain>
    </source>
</reference>
<dbReference type="Gene3D" id="3.30.230.10">
    <property type="match status" value="1"/>
</dbReference>
<evidence type="ECO:0000259" key="10">
    <source>
        <dbReference type="Pfam" id="PF00288"/>
    </source>
</evidence>
<proteinExistence type="inferred from homology"/>
<evidence type="ECO:0000256" key="1">
    <source>
        <dbReference type="ARBA" id="ARBA00009684"/>
    </source>
</evidence>
<keyword evidence="5 9" id="KW-0547">Nucleotide-binding</keyword>
<name>A0A3G8ZKF6_9ACTN</name>
<dbReference type="Gene3D" id="3.30.70.890">
    <property type="entry name" value="GHMP kinase, C-terminal domain"/>
    <property type="match status" value="1"/>
</dbReference>
<feature type="domain" description="GHMP kinase N-terminal" evidence="10">
    <location>
        <begin position="68"/>
        <end position="146"/>
    </location>
</feature>
<dbReference type="KEGG" id="nak:EH165_03330"/>
<keyword evidence="6 9" id="KW-0418">Kinase</keyword>
<dbReference type="NCBIfam" id="TIGR00154">
    <property type="entry name" value="ispE"/>
    <property type="match status" value="1"/>
</dbReference>
<keyword evidence="9" id="KW-0414">Isoprene biosynthesis</keyword>
<dbReference type="SUPFAM" id="SSF55060">
    <property type="entry name" value="GHMP Kinase, C-terminal domain"/>
    <property type="match status" value="1"/>
</dbReference>
<evidence type="ECO:0000256" key="4">
    <source>
        <dbReference type="ARBA" id="ARBA00022679"/>
    </source>
</evidence>
<feature type="domain" description="GHMP kinase C-terminal" evidence="11">
    <location>
        <begin position="205"/>
        <end position="272"/>
    </location>
</feature>
<dbReference type="Pfam" id="PF08544">
    <property type="entry name" value="GHMP_kinases_C"/>
    <property type="match status" value="1"/>
</dbReference>
<evidence type="ECO:0000256" key="9">
    <source>
        <dbReference type="HAMAP-Rule" id="MF_00061"/>
    </source>
</evidence>
<dbReference type="EMBL" id="CP034170">
    <property type="protein sequence ID" value="AZI57335.1"/>
    <property type="molecule type" value="Genomic_DNA"/>
</dbReference>
<protein>
    <recommendedName>
        <fullName evidence="3 9">4-diphosphocytidyl-2-C-methyl-D-erythritol kinase</fullName>
        <shortName evidence="9">CMK</shortName>
        <ecNumber evidence="2 9">2.7.1.148</ecNumber>
    </recommendedName>
    <alternativeName>
        <fullName evidence="8 9">4-(cytidine-5'-diphospho)-2-C-methyl-D-erythritol kinase</fullName>
    </alternativeName>
</protein>
<accession>A0A3G8ZKF6</accession>
<comment type="pathway">
    <text evidence="9">Isoprenoid biosynthesis; isopentenyl diphosphate biosynthesis via DXP pathway; isopentenyl diphosphate from 1-deoxy-D-xylulose 5-phosphate: step 3/6.</text>
</comment>
<dbReference type="PANTHER" id="PTHR43527:SF2">
    <property type="entry name" value="4-DIPHOSPHOCYTIDYL-2-C-METHYL-D-ERYTHRITOL KINASE, CHLOROPLASTIC"/>
    <property type="match status" value="1"/>
</dbReference>
<evidence type="ECO:0000256" key="5">
    <source>
        <dbReference type="ARBA" id="ARBA00022741"/>
    </source>
</evidence>
<feature type="active site" evidence="9">
    <location>
        <position position="138"/>
    </location>
</feature>
<dbReference type="NCBIfam" id="NF002870">
    <property type="entry name" value="PRK03188.1"/>
    <property type="match status" value="1"/>
</dbReference>
<sequence length="305" mass="30645">MTPGSVRVRVPAKINLHLGVGEVRPDGFHELVTVFHAVDLYDKLTVANGKGLRVRTVGIAGAPADGDNLAGRAALLLAAHAGIPCDVRIEIVKTIPIAGGMAGGSADAAAALLGCAQLWNLELTRAELAGFAAELGSDVPFALTGGTAVGTGRGELIAPVLGKHPLHWVLAISDGGLSTPAVFAELDRLRAAGDVPRVGGVTALLAALVSGDPGLLASHLGNDMQAAAVSLQPHLRRVLFAGTQEGALASIVSGSGPTVAMLCRSAEHAAEVGINIAGLGICKSVRVVSGPAPGARIISDNEKSA</sequence>
<dbReference type="GO" id="GO:0005524">
    <property type="term" value="F:ATP binding"/>
    <property type="evidence" value="ECO:0007669"/>
    <property type="project" value="UniProtKB-UniRule"/>
</dbReference>
<dbReference type="AlphaFoldDB" id="A0A3G8ZKF6"/>
<feature type="active site" evidence="9">
    <location>
        <position position="13"/>
    </location>
</feature>
<dbReference type="Pfam" id="PF00288">
    <property type="entry name" value="GHMP_kinases_N"/>
    <property type="match status" value="1"/>
</dbReference>
<dbReference type="InterPro" id="IPR036554">
    <property type="entry name" value="GHMP_kinase_C_sf"/>
</dbReference>
<keyword evidence="4 9" id="KW-0808">Transferase</keyword>
<dbReference type="PANTHER" id="PTHR43527">
    <property type="entry name" value="4-DIPHOSPHOCYTIDYL-2-C-METHYL-D-ERYTHRITOL KINASE, CHLOROPLASTIC"/>
    <property type="match status" value="1"/>
</dbReference>
<feature type="binding site" evidence="9">
    <location>
        <begin position="96"/>
        <end position="106"/>
    </location>
    <ligand>
        <name>ATP</name>
        <dbReference type="ChEBI" id="CHEBI:30616"/>
    </ligand>
</feature>
<evidence type="ECO:0000259" key="11">
    <source>
        <dbReference type="Pfam" id="PF08544"/>
    </source>
</evidence>